<dbReference type="Proteomes" id="UP001499988">
    <property type="component" value="Unassembled WGS sequence"/>
</dbReference>
<evidence type="ECO:0000256" key="9">
    <source>
        <dbReference type="ARBA" id="ARBA00022989"/>
    </source>
</evidence>
<comment type="catalytic activity">
    <reaction evidence="16 17">
        <text>a ubiquinone + n Na(+)(in) + NADH + H(+) = a ubiquinol + n Na(+)(out) + NAD(+)</text>
        <dbReference type="Rhea" id="RHEA:47748"/>
        <dbReference type="Rhea" id="RHEA-COMP:9565"/>
        <dbReference type="Rhea" id="RHEA-COMP:9566"/>
        <dbReference type="ChEBI" id="CHEBI:15378"/>
        <dbReference type="ChEBI" id="CHEBI:16389"/>
        <dbReference type="ChEBI" id="CHEBI:17976"/>
        <dbReference type="ChEBI" id="CHEBI:29101"/>
        <dbReference type="ChEBI" id="CHEBI:57540"/>
        <dbReference type="ChEBI" id="CHEBI:57945"/>
        <dbReference type="EC" id="7.2.1.1"/>
    </reaction>
</comment>
<keyword evidence="4 16" id="KW-0597">Phosphoprotein</keyword>
<evidence type="ECO:0000256" key="17">
    <source>
        <dbReference type="PIRNR" id="PIRNR009437"/>
    </source>
</evidence>
<keyword evidence="7 16" id="KW-0812">Transmembrane</keyword>
<feature type="modified residue" description="FMN phosphoryl threonine" evidence="16">
    <location>
        <position position="225"/>
    </location>
</feature>
<sequence length="256" mass="27981">MRYNKDSVVGTMLFTLVLCLFCSVMITGTSAGLKERAQAKQLAELKRSVLKTAGYGQLIDNNLSENFDSHVTAVVLDLDSGAIQPDLDAMTFDDRMAAMNPDTSRKPKKDTARIGRRADMARAFKITNDQGELEGVVMPIHGKGLWSVIYGYVALDADLNTIKNVTIYEHGETPGIADFLEDESWLSQWQGKKLFDDSGKVAVKVVRGGAEDGDEHAVDGVSGATLTGRGVERSMQFWFGEEGFRAFLSSIKASEV</sequence>
<dbReference type="InterPro" id="IPR007329">
    <property type="entry name" value="FMN-bd"/>
</dbReference>
<proteinExistence type="inferred from homology"/>
<dbReference type="EC" id="7.2.1.1" evidence="16 17"/>
<keyword evidence="15 16" id="KW-0739">Sodium transport</keyword>
<keyword evidence="5 16" id="KW-0285">Flavoprotein</keyword>
<keyword evidence="8 16" id="KW-1278">Translocase</keyword>
<gene>
    <name evidence="16" type="primary">nqrC</name>
    <name evidence="19" type="ORF">GCM10023333_07000</name>
</gene>
<evidence type="ECO:0000256" key="6">
    <source>
        <dbReference type="ARBA" id="ARBA00022643"/>
    </source>
</evidence>
<evidence type="ECO:0000256" key="16">
    <source>
        <dbReference type="HAMAP-Rule" id="MF_00427"/>
    </source>
</evidence>
<comment type="caution">
    <text evidence="19">The sequence shown here is derived from an EMBL/GenBank/DDBJ whole genome shotgun (WGS) entry which is preliminary data.</text>
</comment>
<comment type="subunit">
    <text evidence="16 17">Composed of six subunits; NqrA, NqrB, NqrC, NqrD, NqrE and NqrF.</text>
</comment>
<protein>
    <recommendedName>
        <fullName evidence="16 17">Na(+)-translocating NADH-quinone reductase subunit C</fullName>
        <shortName evidence="16 17">Na(+)-NQR subunit C</shortName>
        <shortName evidence="16 17">Na(+)-translocating NQR subunit C</shortName>
        <ecNumber evidence="16 17">7.2.1.1</ecNumber>
    </recommendedName>
    <alternativeName>
        <fullName evidence="16 17">NQR complex subunit C</fullName>
    </alternativeName>
    <alternativeName>
        <fullName evidence="16 17">NQR-1 subunit C</fullName>
    </alternativeName>
</protein>
<keyword evidence="3" id="KW-0997">Cell inner membrane</keyword>
<keyword evidence="14 16" id="KW-0472">Membrane</keyword>
<dbReference type="PIRSF" id="PIRSF009437">
    <property type="entry name" value="NQR-1_subunit_C"/>
    <property type="match status" value="1"/>
</dbReference>
<comment type="cofactor">
    <cofactor evidence="16 17">
        <name>FMN</name>
        <dbReference type="ChEBI" id="CHEBI:58210"/>
    </cofactor>
</comment>
<comment type="subcellular location">
    <subcellularLocation>
        <location evidence="16">Cell membrane</location>
        <topology evidence="16">Single-pass membrane protein</topology>
    </subcellularLocation>
</comment>
<dbReference type="HAMAP" id="MF_00427">
    <property type="entry name" value="NqrC"/>
    <property type="match status" value="1"/>
</dbReference>
<dbReference type="NCBIfam" id="TIGR01938">
    <property type="entry name" value="nqrC"/>
    <property type="match status" value="1"/>
</dbReference>
<keyword evidence="12 16" id="KW-0406">Ion transport</keyword>
<evidence type="ECO:0000256" key="13">
    <source>
        <dbReference type="ARBA" id="ARBA00023075"/>
    </source>
</evidence>
<name>A0ABP9EDL5_9GAMM</name>
<feature type="domain" description="FMN-binding" evidence="18">
    <location>
        <begin position="144"/>
        <end position="242"/>
    </location>
</feature>
<dbReference type="PANTHER" id="PTHR37838:SF1">
    <property type="entry name" value="NA(+)-TRANSLOCATING NADH-QUINONE REDUCTASE SUBUNIT C"/>
    <property type="match status" value="1"/>
</dbReference>
<dbReference type="EMBL" id="BAABJZ010000008">
    <property type="protein sequence ID" value="GAA4876345.1"/>
    <property type="molecule type" value="Genomic_DNA"/>
</dbReference>
<evidence type="ECO:0000256" key="7">
    <source>
        <dbReference type="ARBA" id="ARBA00022692"/>
    </source>
</evidence>
<organism evidence="19 20">
    <name type="scientific">Ferrimonas pelagia</name>
    <dbReference type="NCBI Taxonomy" id="1177826"/>
    <lineage>
        <taxon>Bacteria</taxon>
        <taxon>Pseudomonadati</taxon>
        <taxon>Pseudomonadota</taxon>
        <taxon>Gammaproteobacteria</taxon>
        <taxon>Alteromonadales</taxon>
        <taxon>Ferrimonadaceae</taxon>
        <taxon>Ferrimonas</taxon>
    </lineage>
</organism>
<dbReference type="PANTHER" id="PTHR37838">
    <property type="entry name" value="NA(+)-TRANSLOCATING NADH-QUINONE REDUCTASE SUBUNIT C"/>
    <property type="match status" value="1"/>
</dbReference>
<evidence type="ECO:0000256" key="11">
    <source>
        <dbReference type="ARBA" id="ARBA00023053"/>
    </source>
</evidence>
<evidence type="ECO:0000256" key="4">
    <source>
        <dbReference type="ARBA" id="ARBA00022553"/>
    </source>
</evidence>
<keyword evidence="13 16" id="KW-0830">Ubiquinone</keyword>
<comment type="similarity">
    <text evidence="16 17">Belongs to the NqrC family.</text>
</comment>
<keyword evidence="6 16" id="KW-0288">FMN</keyword>
<evidence type="ECO:0000256" key="12">
    <source>
        <dbReference type="ARBA" id="ARBA00023065"/>
    </source>
</evidence>
<keyword evidence="11 16" id="KW-0915">Sodium</keyword>
<evidence type="ECO:0000256" key="3">
    <source>
        <dbReference type="ARBA" id="ARBA00022519"/>
    </source>
</evidence>
<keyword evidence="10 16" id="KW-0520">NAD</keyword>
<dbReference type="SMART" id="SM00900">
    <property type="entry name" value="FMN_bind"/>
    <property type="match status" value="1"/>
</dbReference>
<dbReference type="Pfam" id="PF04205">
    <property type="entry name" value="FMN_bind"/>
    <property type="match status" value="1"/>
</dbReference>
<evidence type="ECO:0000313" key="20">
    <source>
        <dbReference type="Proteomes" id="UP001499988"/>
    </source>
</evidence>
<evidence type="ECO:0000259" key="18">
    <source>
        <dbReference type="SMART" id="SM00900"/>
    </source>
</evidence>
<keyword evidence="2 16" id="KW-1003">Cell membrane</keyword>
<dbReference type="NCBIfam" id="NF003747">
    <property type="entry name" value="PRK05346.1-2"/>
    <property type="match status" value="1"/>
</dbReference>
<evidence type="ECO:0000313" key="19">
    <source>
        <dbReference type="EMBL" id="GAA4876345.1"/>
    </source>
</evidence>
<evidence type="ECO:0000256" key="15">
    <source>
        <dbReference type="ARBA" id="ARBA00023201"/>
    </source>
</evidence>
<dbReference type="NCBIfam" id="NF003749">
    <property type="entry name" value="PRK05346.1-5"/>
    <property type="match status" value="1"/>
</dbReference>
<keyword evidence="9 16" id="KW-1133">Transmembrane helix</keyword>
<dbReference type="InterPro" id="IPR010204">
    <property type="entry name" value="NqrC"/>
</dbReference>
<keyword evidence="20" id="KW-1185">Reference proteome</keyword>
<evidence type="ECO:0000256" key="14">
    <source>
        <dbReference type="ARBA" id="ARBA00023136"/>
    </source>
</evidence>
<reference evidence="20" key="1">
    <citation type="journal article" date="2019" name="Int. J. Syst. Evol. Microbiol.">
        <title>The Global Catalogue of Microorganisms (GCM) 10K type strain sequencing project: providing services to taxonomists for standard genome sequencing and annotation.</title>
        <authorList>
            <consortium name="The Broad Institute Genomics Platform"/>
            <consortium name="The Broad Institute Genome Sequencing Center for Infectious Disease"/>
            <person name="Wu L."/>
            <person name="Ma J."/>
        </authorList>
    </citation>
    <scope>NUCLEOTIDE SEQUENCE [LARGE SCALE GENOMIC DNA]</scope>
    <source>
        <strain evidence="20">JCM 18401</strain>
    </source>
</reference>
<accession>A0ABP9EDL5</accession>
<evidence type="ECO:0000256" key="1">
    <source>
        <dbReference type="ARBA" id="ARBA00022448"/>
    </source>
</evidence>
<comment type="function">
    <text evidence="16">NQR complex catalyzes the reduction of ubiquinone-1 to ubiquinol by two successive reactions, coupled with the transport of Na(+) ions from the cytoplasm to the periplasm. NqrA to NqrE are probably involved in the second step, the conversion of ubisemiquinone to ubiquinol.</text>
</comment>
<evidence type="ECO:0000256" key="10">
    <source>
        <dbReference type="ARBA" id="ARBA00023027"/>
    </source>
</evidence>
<evidence type="ECO:0000256" key="5">
    <source>
        <dbReference type="ARBA" id="ARBA00022630"/>
    </source>
</evidence>
<evidence type="ECO:0000256" key="8">
    <source>
        <dbReference type="ARBA" id="ARBA00022967"/>
    </source>
</evidence>
<dbReference type="RefSeq" id="WP_345333466.1">
    <property type="nucleotide sequence ID" value="NZ_BAABJZ010000008.1"/>
</dbReference>
<evidence type="ECO:0000256" key="2">
    <source>
        <dbReference type="ARBA" id="ARBA00022475"/>
    </source>
</evidence>
<keyword evidence="1 16" id="KW-0813">Transport</keyword>
<comment type="caution">
    <text evidence="16">Lacks conserved residue(s) required for the propagation of feature annotation.</text>
</comment>